<evidence type="ECO:0000313" key="2">
    <source>
        <dbReference type="EMBL" id="QDT73555.1"/>
    </source>
</evidence>
<gene>
    <name evidence="2" type="ORF">I41_27440</name>
</gene>
<evidence type="ECO:0000313" key="3">
    <source>
        <dbReference type="Proteomes" id="UP000317909"/>
    </source>
</evidence>
<feature type="signal peptide" evidence="1">
    <location>
        <begin position="1"/>
        <end position="17"/>
    </location>
</feature>
<dbReference type="Proteomes" id="UP000317909">
    <property type="component" value="Chromosome"/>
</dbReference>
<proteinExistence type="predicted"/>
<dbReference type="AlphaFoldDB" id="A0A517TYX2"/>
<sequence precursor="true">MPVCVAHALLLSSIAFRSMGVGVAASVRVVVPMVTKRNMNMRSIVVRRVRRHAMRVRTRCPLGSEKTC</sequence>
<protein>
    <recommendedName>
        <fullName evidence="4">Secreted protein</fullName>
    </recommendedName>
</protein>
<keyword evidence="3" id="KW-1185">Reference proteome</keyword>
<feature type="chain" id="PRO_5022191384" description="Secreted protein" evidence="1">
    <location>
        <begin position="18"/>
        <end position="68"/>
    </location>
</feature>
<keyword evidence="1" id="KW-0732">Signal</keyword>
<dbReference type="KEGG" id="llh:I41_27440"/>
<evidence type="ECO:0008006" key="4">
    <source>
        <dbReference type="Google" id="ProtNLM"/>
    </source>
</evidence>
<reference evidence="2 3" key="1">
    <citation type="submission" date="2019-02" db="EMBL/GenBank/DDBJ databases">
        <title>Deep-cultivation of Planctomycetes and their phenomic and genomic characterization uncovers novel biology.</title>
        <authorList>
            <person name="Wiegand S."/>
            <person name="Jogler M."/>
            <person name="Boedeker C."/>
            <person name="Pinto D."/>
            <person name="Vollmers J."/>
            <person name="Rivas-Marin E."/>
            <person name="Kohn T."/>
            <person name="Peeters S.H."/>
            <person name="Heuer A."/>
            <person name="Rast P."/>
            <person name="Oberbeckmann S."/>
            <person name="Bunk B."/>
            <person name="Jeske O."/>
            <person name="Meyerdierks A."/>
            <person name="Storesund J.E."/>
            <person name="Kallscheuer N."/>
            <person name="Luecker S."/>
            <person name="Lage O.M."/>
            <person name="Pohl T."/>
            <person name="Merkel B.J."/>
            <person name="Hornburger P."/>
            <person name="Mueller R.-W."/>
            <person name="Bruemmer F."/>
            <person name="Labrenz M."/>
            <person name="Spormann A.M."/>
            <person name="Op den Camp H."/>
            <person name="Overmann J."/>
            <person name="Amann R."/>
            <person name="Jetten M.S.M."/>
            <person name="Mascher T."/>
            <person name="Medema M.H."/>
            <person name="Devos D.P."/>
            <person name="Kaster A.-K."/>
            <person name="Ovreas L."/>
            <person name="Rohde M."/>
            <person name="Galperin M.Y."/>
            <person name="Jogler C."/>
        </authorList>
    </citation>
    <scope>NUCLEOTIDE SEQUENCE [LARGE SCALE GENOMIC DNA]</scope>
    <source>
        <strain evidence="2 3">I41</strain>
    </source>
</reference>
<organism evidence="2 3">
    <name type="scientific">Lacipirellula limnantheis</name>
    <dbReference type="NCBI Taxonomy" id="2528024"/>
    <lineage>
        <taxon>Bacteria</taxon>
        <taxon>Pseudomonadati</taxon>
        <taxon>Planctomycetota</taxon>
        <taxon>Planctomycetia</taxon>
        <taxon>Pirellulales</taxon>
        <taxon>Lacipirellulaceae</taxon>
        <taxon>Lacipirellula</taxon>
    </lineage>
</organism>
<dbReference type="EMBL" id="CP036339">
    <property type="protein sequence ID" value="QDT73555.1"/>
    <property type="molecule type" value="Genomic_DNA"/>
</dbReference>
<name>A0A517TYX2_9BACT</name>
<accession>A0A517TYX2</accession>
<evidence type="ECO:0000256" key="1">
    <source>
        <dbReference type="SAM" id="SignalP"/>
    </source>
</evidence>